<dbReference type="EMBL" id="QJKJ01007954">
    <property type="protein sequence ID" value="RDX81351.1"/>
    <property type="molecule type" value="Genomic_DNA"/>
</dbReference>
<organism evidence="1 2">
    <name type="scientific">Mucuna pruriens</name>
    <name type="common">Velvet bean</name>
    <name type="synonym">Dolichos pruriens</name>
    <dbReference type="NCBI Taxonomy" id="157652"/>
    <lineage>
        <taxon>Eukaryota</taxon>
        <taxon>Viridiplantae</taxon>
        <taxon>Streptophyta</taxon>
        <taxon>Embryophyta</taxon>
        <taxon>Tracheophyta</taxon>
        <taxon>Spermatophyta</taxon>
        <taxon>Magnoliopsida</taxon>
        <taxon>eudicotyledons</taxon>
        <taxon>Gunneridae</taxon>
        <taxon>Pentapetalae</taxon>
        <taxon>rosids</taxon>
        <taxon>fabids</taxon>
        <taxon>Fabales</taxon>
        <taxon>Fabaceae</taxon>
        <taxon>Papilionoideae</taxon>
        <taxon>50 kb inversion clade</taxon>
        <taxon>NPAAA clade</taxon>
        <taxon>indigoferoid/millettioid clade</taxon>
        <taxon>Phaseoleae</taxon>
        <taxon>Mucuna</taxon>
    </lineage>
</organism>
<reference evidence="1" key="1">
    <citation type="submission" date="2018-05" db="EMBL/GenBank/DDBJ databases">
        <title>Draft genome of Mucuna pruriens seed.</title>
        <authorList>
            <person name="Nnadi N.E."/>
            <person name="Vos R."/>
            <person name="Hasami M.H."/>
            <person name="Devisetty U.K."/>
            <person name="Aguiy J.C."/>
        </authorList>
    </citation>
    <scope>NUCLEOTIDE SEQUENCE [LARGE SCALE GENOMIC DNA]</scope>
    <source>
        <strain evidence="1">JCA_2017</strain>
    </source>
</reference>
<keyword evidence="2" id="KW-1185">Reference proteome</keyword>
<dbReference type="OrthoDB" id="1434670at2759"/>
<dbReference type="Proteomes" id="UP000257109">
    <property type="component" value="Unassembled WGS sequence"/>
</dbReference>
<evidence type="ECO:0000313" key="2">
    <source>
        <dbReference type="Proteomes" id="UP000257109"/>
    </source>
</evidence>
<accession>A0A371FSV2</accession>
<protein>
    <submittedName>
        <fullName evidence="1">Uncharacterized protein</fullName>
    </submittedName>
</protein>
<dbReference type="AlphaFoldDB" id="A0A371FSV2"/>
<sequence>MTPYKQLEGVARKKLKMINHRDKILLLPQDLQVRKYVMGSKLTYPIEICSITNTRCVFVEQWHKDINFFHFLVREMIITLDYMSSLLHLPISGTLCHHEELSCDEVIDYV</sequence>
<comment type="caution">
    <text evidence="1">The sequence shown here is derived from an EMBL/GenBank/DDBJ whole genome shotgun (WGS) entry which is preliminary data.</text>
</comment>
<proteinExistence type="predicted"/>
<name>A0A371FSV2_MUCPR</name>
<feature type="non-terminal residue" evidence="1">
    <location>
        <position position="1"/>
    </location>
</feature>
<gene>
    <name evidence="1" type="ORF">CR513_37979</name>
</gene>
<evidence type="ECO:0000313" key="1">
    <source>
        <dbReference type="EMBL" id="RDX81351.1"/>
    </source>
</evidence>